<dbReference type="AlphaFoldDB" id="A0AAW1QV24"/>
<comment type="caution">
    <text evidence="7">The sequence shown here is derived from an EMBL/GenBank/DDBJ whole genome shotgun (WGS) entry which is preliminary data.</text>
</comment>
<keyword evidence="3 6" id="KW-0240">DNA-directed RNA polymerase</keyword>
<dbReference type="FunFam" id="1.10.10.10:FF:000116">
    <property type="entry name" value="DNA-directed RNA polymerase III subunit RPC6"/>
    <property type="match status" value="1"/>
</dbReference>
<dbReference type="GO" id="GO:0005654">
    <property type="term" value="C:nucleoplasm"/>
    <property type="evidence" value="ECO:0007669"/>
    <property type="project" value="UniProtKB-ARBA"/>
</dbReference>
<dbReference type="FunFam" id="1.10.10.10:FF:000237">
    <property type="entry name" value="DNA-directed RNA polymerase III subunit RPC6"/>
    <property type="match status" value="1"/>
</dbReference>
<evidence type="ECO:0000256" key="6">
    <source>
        <dbReference type="PIRNR" id="PIRNR028763"/>
    </source>
</evidence>
<dbReference type="EMBL" id="JALJOS010000025">
    <property type="protein sequence ID" value="KAK9825301.1"/>
    <property type="molecule type" value="Genomic_DNA"/>
</dbReference>
<dbReference type="GO" id="GO:0005737">
    <property type="term" value="C:cytoplasm"/>
    <property type="evidence" value="ECO:0007669"/>
    <property type="project" value="UniProtKB-ARBA"/>
</dbReference>
<sequence>MAPKTELSPLEERILKVLRGHPEGLADEDLNEKLEGTTSEGRVEAINKLLSIHRLSILQTSAGLAYKGIEADEALRFKGLTQDDHLVYQAIKDAGNKGIWTKELRYKTGLQQQQQVTKILKNLEQRSLVKSVKGIMHASRKLYMLYELQPAKELTGGAWYNKNNFDKEFVDVIQRLTYKFIQDFPESSLDEIVNFLQEKQVSTEVLDAKDIASIVRTLDFEGKIEIVDRDDVDVFRPALLAIPETNPFTSVPCGVCPVISECTPSGPISPATCVYFQKWLEF</sequence>
<keyword evidence="5 6" id="KW-0539">Nucleus</keyword>
<dbReference type="Gene3D" id="1.10.10.10">
    <property type="entry name" value="Winged helix-like DNA-binding domain superfamily/Winged helix DNA-binding domain"/>
    <property type="match status" value="2"/>
</dbReference>
<dbReference type="PIRSF" id="PIRSF028763">
    <property type="entry name" value="RNA_pol_Rpc34"/>
    <property type="match status" value="1"/>
</dbReference>
<proteinExistence type="inferred from homology"/>
<evidence type="ECO:0000313" key="8">
    <source>
        <dbReference type="Proteomes" id="UP001438707"/>
    </source>
</evidence>
<gene>
    <name evidence="7" type="ORF">WJX74_007468</name>
</gene>
<evidence type="ECO:0000256" key="4">
    <source>
        <dbReference type="ARBA" id="ARBA00023163"/>
    </source>
</evidence>
<keyword evidence="8" id="KW-1185">Reference proteome</keyword>
<dbReference type="InterPro" id="IPR016049">
    <property type="entry name" value="RNA_pol_Rpc34-like"/>
</dbReference>
<comment type="subcellular location">
    <subcellularLocation>
        <location evidence="1 6">Nucleus</location>
    </subcellularLocation>
</comment>
<evidence type="ECO:0000256" key="2">
    <source>
        <dbReference type="ARBA" id="ARBA00011038"/>
    </source>
</evidence>
<keyword evidence="4 6" id="KW-0804">Transcription</keyword>
<dbReference type="InterPro" id="IPR036388">
    <property type="entry name" value="WH-like_DNA-bd_sf"/>
</dbReference>
<protein>
    <recommendedName>
        <fullName evidence="6">DNA-directed RNA polymerase III subunit RPC6</fullName>
        <shortName evidence="6">RNA polymerase III subunit C6</shortName>
    </recommendedName>
</protein>
<dbReference type="SUPFAM" id="SSF46785">
    <property type="entry name" value="Winged helix' DNA-binding domain"/>
    <property type="match status" value="2"/>
</dbReference>
<evidence type="ECO:0000313" key="7">
    <source>
        <dbReference type="EMBL" id="KAK9825301.1"/>
    </source>
</evidence>
<dbReference type="InterPro" id="IPR036390">
    <property type="entry name" value="WH_DNA-bd_sf"/>
</dbReference>
<organism evidence="7 8">
    <name type="scientific">Apatococcus lobatus</name>
    <dbReference type="NCBI Taxonomy" id="904363"/>
    <lineage>
        <taxon>Eukaryota</taxon>
        <taxon>Viridiplantae</taxon>
        <taxon>Chlorophyta</taxon>
        <taxon>core chlorophytes</taxon>
        <taxon>Trebouxiophyceae</taxon>
        <taxon>Chlorellales</taxon>
        <taxon>Chlorellaceae</taxon>
        <taxon>Apatococcus</taxon>
    </lineage>
</organism>
<accession>A0AAW1QV24</accession>
<dbReference type="Pfam" id="PF05158">
    <property type="entry name" value="RNA_pol_Rpc34"/>
    <property type="match status" value="2"/>
</dbReference>
<dbReference type="GO" id="GO:0005666">
    <property type="term" value="C:RNA polymerase III complex"/>
    <property type="evidence" value="ECO:0007669"/>
    <property type="project" value="UniProtKB-UniRule"/>
</dbReference>
<name>A0AAW1QV24_9CHLO</name>
<comment type="function">
    <text evidence="6">DNA-dependent RNA polymerase catalyzes the transcription of DNA into RNA using the four ribonucleoside triphosphates as substrates. Specific peripheric component of RNA polymerase III which synthesizes small RNAs, such as 5S rRNA and tRNAs.</text>
</comment>
<dbReference type="InterPro" id="IPR007832">
    <property type="entry name" value="RNA_pol_Rpc34"/>
</dbReference>
<evidence type="ECO:0000256" key="1">
    <source>
        <dbReference type="ARBA" id="ARBA00004123"/>
    </source>
</evidence>
<evidence type="ECO:0000256" key="5">
    <source>
        <dbReference type="ARBA" id="ARBA00023242"/>
    </source>
</evidence>
<comment type="similarity">
    <text evidence="2 6">Belongs to the eukaryotic RPC34/RPC39 RNA polymerase subunit family.</text>
</comment>
<dbReference type="GO" id="GO:0006383">
    <property type="term" value="P:transcription by RNA polymerase III"/>
    <property type="evidence" value="ECO:0007669"/>
    <property type="project" value="UniProtKB-UniRule"/>
</dbReference>
<dbReference type="PANTHER" id="PTHR12780">
    <property type="entry name" value="RNA POLYMERASE III DNA DIRECTED , 39KD SUBUNIT-RELATED"/>
    <property type="match status" value="1"/>
</dbReference>
<evidence type="ECO:0000256" key="3">
    <source>
        <dbReference type="ARBA" id="ARBA00022478"/>
    </source>
</evidence>
<reference evidence="7 8" key="1">
    <citation type="journal article" date="2024" name="Nat. Commun.">
        <title>Phylogenomics reveals the evolutionary origins of lichenization in chlorophyte algae.</title>
        <authorList>
            <person name="Puginier C."/>
            <person name="Libourel C."/>
            <person name="Otte J."/>
            <person name="Skaloud P."/>
            <person name="Haon M."/>
            <person name="Grisel S."/>
            <person name="Petersen M."/>
            <person name="Berrin J.G."/>
            <person name="Delaux P.M."/>
            <person name="Dal Grande F."/>
            <person name="Keller J."/>
        </authorList>
    </citation>
    <scope>NUCLEOTIDE SEQUENCE [LARGE SCALE GENOMIC DNA]</scope>
    <source>
        <strain evidence="7 8">SAG 2145</strain>
    </source>
</reference>
<dbReference type="Proteomes" id="UP001438707">
    <property type="component" value="Unassembled WGS sequence"/>
</dbReference>